<protein>
    <submittedName>
        <fullName evidence="2">Uncharacterized protein</fullName>
    </submittedName>
</protein>
<dbReference type="EMBL" id="AHOR02000010">
    <property type="protein sequence ID" value="EMF83844.1"/>
    <property type="molecule type" value="Genomic_DNA"/>
</dbReference>
<gene>
    <name evidence="2" type="ORF">LEP1GSC188_4226</name>
</gene>
<reference evidence="2 3" key="1">
    <citation type="submission" date="2013-01" db="EMBL/GenBank/DDBJ databases">
        <authorList>
            <person name="Harkins D.M."/>
            <person name="Durkin A.S."/>
            <person name="Brinkac L.M."/>
            <person name="Haft D.H."/>
            <person name="Selengut J.D."/>
            <person name="Sanka R."/>
            <person name="DePew J."/>
            <person name="Purushe J."/>
            <person name="Tulsiani S.M."/>
            <person name="Graham G.C."/>
            <person name="Burns M.-A."/>
            <person name="Dohnt M.F."/>
            <person name="Smythe L.D."/>
            <person name="McKay D.B."/>
            <person name="Craig S.B."/>
            <person name="Vinetz J.M."/>
            <person name="Sutton G.G."/>
            <person name="Nierman W.C."/>
            <person name="Fouts D.E."/>
        </authorList>
    </citation>
    <scope>NUCLEOTIDE SEQUENCE [LARGE SCALE GENOMIC DNA]</scope>
    <source>
        <strain evidence="2 3">LT2116</strain>
    </source>
</reference>
<comment type="caution">
    <text evidence="2">The sequence shown here is derived from an EMBL/GenBank/DDBJ whole genome shotgun (WGS) entry which is preliminary data.</text>
</comment>
<accession>M3GD44</accession>
<name>M3GD44_9LEPT</name>
<feature type="transmembrane region" description="Helical" evidence="1">
    <location>
        <begin position="54"/>
        <end position="69"/>
    </location>
</feature>
<sequence>MNFIERKKFFLVDSSLRFLFLLFFLGERRAKLDDLESLKLENNKQQSEKYMKSKLYFLFLFYLFFSLGFL</sequence>
<evidence type="ECO:0000256" key="1">
    <source>
        <dbReference type="SAM" id="Phobius"/>
    </source>
</evidence>
<dbReference type="AlphaFoldDB" id="M3GD44"/>
<keyword evidence="1" id="KW-1133">Transmembrane helix</keyword>
<proteinExistence type="predicted"/>
<evidence type="ECO:0000313" key="3">
    <source>
        <dbReference type="Proteomes" id="UP000011770"/>
    </source>
</evidence>
<evidence type="ECO:0000313" key="2">
    <source>
        <dbReference type="EMBL" id="EMF83844.1"/>
    </source>
</evidence>
<organism evidence="2 3">
    <name type="scientific">Leptospira weilii serovar Topaz str. LT2116</name>
    <dbReference type="NCBI Taxonomy" id="1088540"/>
    <lineage>
        <taxon>Bacteria</taxon>
        <taxon>Pseudomonadati</taxon>
        <taxon>Spirochaetota</taxon>
        <taxon>Spirochaetia</taxon>
        <taxon>Leptospirales</taxon>
        <taxon>Leptospiraceae</taxon>
        <taxon>Leptospira</taxon>
    </lineage>
</organism>
<dbReference type="Proteomes" id="UP000011770">
    <property type="component" value="Unassembled WGS sequence"/>
</dbReference>
<keyword evidence="1" id="KW-0472">Membrane</keyword>
<keyword evidence="1" id="KW-0812">Transmembrane</keyword>